<gene>
    <name evidence="1" type="ORF">FY030_00115</name>
</gene>
<dbReference type="OrthoDB" id="9148542at2"/>
<sequence length="579" mass="62966">MSHSPVRTVSGVLAGLDQGASDFAASFTDGDYVLWLGSGISREVVPNVPDLLVRVLEMLRANIDHINPGCTYLAALNEALVLAGLSQDDIDAIDLTTPTASWADCDAIAWRLTSRYAEVLDIPVSEQPADYLVWSGLDVPGTYADPTLEPDVEHLCIALLMLEGVVRSAVTANWDGLIEQALAALTSEPDTVIRVIVKGDDFRQSARRAQLIKFHGCAVCARDDEATYRALLIARHQQISGWTERQENRVMRRHLEILYTDQPSLVIGLSLQDANMHTMIARSIEDLQRPWPHTPPAVVLAEEQLQPHHRHILQATYRTEYESHSAEINDSAVLGSYAKPTLLALLLWTLTDKLLAFLSCLPANPGWSAAQAQRPDFDLRQLRDTVAASADSDNLKFLAQLIDLITLMLSVFRTGGAPAIGGANYEPLSDRPIREALQNPDFPTVAFGRLALAISLLGRGHLAGDWTLLPGTTEAAEEGVLRLAGPERASRPHEVRVFLVKDARAAITLTVEGLADEDDPSTLIVLAEREPSPIVRSPRSKYGRVGAAGAGRVSIEDLYAAADSADDLYAAFKFAGGFS</sequence>
<protein>
    <submittedName>
        <fullName evidence="1">Uncharacterized protein</fullName>
    </submittedName>
</protein>
<dbReference type="RefSeq" id="WP_158059737.1">
    <property type="nucleotide sequence ID" value="NZ_CP044427.1"/>
</dbReference>
<dbReference type="AlphaFoldDB" id="A0A5J6V118"/>
<organism evidence="1 2">
    <name type="scientific">Ornithinimicrobium pratense</name>
    <dbReference type="NCBI Taxonomy" id="2593973"/>
    <lineage>
        <taxon>Bacteria</taxon>
        <taxon>Bacillati</taxon>
        <taxon>Actinomycetota</taxon>
        <taxon>Actinomycetes</taxon>
        <taxon>Micrococcales</taxon>
        <taxon>Ornithinimicrobiaceae</taxon>
        <taxon>Ornithinimicrobium</taxon>
    </lineage>
</organism>
<dbReference type="EMBL" id="CP044427">
    <property type="protein sequence ID" value="QFG67339.1"/>
    <property type="molecule type" value="Genomic_DNA"/>
</dbReference>
<name>A0A5J6V118_9MICO</name>
<evidence type="ECO:0000313" key="2">
    <source>
        <dbReference type="Proteomes" id="UP000326546"/>
    </source>
</evidence>
<dbReference type="KEGG" id="serw:FY030_00115"/>
<dbReference type="SUPFAM" id="SSF52467">
    <property type="entry name" value="DHS-like NAD/FAD-binding domain"/>
    <property type="match status" value="1"/>
</dbReference>
<proteinExistence type="predicted"/>
<accession>A0A5J6V118</accession>
<evidence type="ECO:0000313" key="1">
    <source>
        <dbReference type="EMBL" id="QFG67339.1"/>
    </source>
</evidence>
<reference evidence="1 2" key="1">
    <citation type="submission" date="2019-09" db="EMBL/GenBank/DDBJ databases">
        <title>Serinicoccus pratensis sp. nov., isolated from meadow soil.</title>
        <authorList>
            <person name="Zhang W."/>
        </authorList>
    </citation>
    <scope>NUCLEOTIDE SEQUENCE [LARGE SCALE GENOMIC DNA]</scope>
    <source>
        <strain evidence="1 2">W204</strain>
    </source>
</reference>
<dbReference type="InterPro" id="IPR029035">
    <property type="entry name" value="DHS-like_NAD/FAD-binding_dom"/>
</dbReference>
<keyword evidence="2" id="KW-1185">Reference proteome</keyword>
<dbReference type="Proteomes" id="UP000326546">
    <property type="component" value="Chromosome"/>
</dbReference>
<dbReference type="Pfam" id="PF13289">
    <property type="entry name" value="SIR2_2"/>
    <property type="match status" value="1"/>
</dbReference>